<dbReference type="GO" id="GO:0022841">
    <property type="term" value="F:potassium ion leak channel activity"/>
    <property type="evidence" value="ECO:0007669"/>
    <property type="project" value="TreeGrafter"/>
</dbReference>
<evidence type="ECO:0000256" key="5">
    <source>
        <dbReference type="ARBA" id="ARBA00023065"/>
    </source>
</evidence>
<comment type="similarity">
    <text evidence="8">Belongs to the two pore domain potassium channel (TC 1.A.1.8) family.</text>
</comment>
<name>A0AAE1KCR0_PETCI</name>
<proteinExistence type="inferred from homology"/>
<dbReference type="AlphaFoldDB" id="A0AAE1KCR0"/>
<keyword evidence="6 10" id="KW-0472">Membrane</keyword>
<evidence type="ECO:0000256" key="9">
    <source>
        <dbReference type="SAM" id="MobiDB-lite"/>
    </source>
</evidence>
<keyword evidence="4 10" id="KW-1133">Transmembrane helix</keyword>
<keyword evidence="5 8" id="KW-0406">Ion transport</keyword>
<feature type="transmembrane region" description="Helical" evidence="10">
    <location>
        <begin position="58"/>
        <end position="78"/>
    </location>
</feature>
<evidence type="ECO:0000256" key="7">
    <source>
        <dbReference type="ARBA" id="ARBA00023303"/>
    </source>
</evidence>
<evidence type="ECO:0000256" key="2">
    <source>
        <dbReference type="ARBA" id="ARBA00022448"/>
    </source>
</evidence>
<evidence type="ECO:0000256" key="6">
    <source>
        <dbReference type="ARBA" id="ARBA00023136"/>
    </source>
</evidence>
<feature type="transmembrane region" description="Helical" evidence="10">
    <location>
        <begin position="277"/>
        <end position="296"/>
    </location>
</feature>
<feature type="compositionally biased region" description="Polar residues" evidence="9">
    <location>
        <begin position="9"/>
        <end position="20"/>
    </location>
</feature>
<feature type="transmembrane region" description="Helical" evidence="10">
    <location>
        <begin position="244"/>
        <end position="265"/>
    </location>
</feature>
<dbReference type="EMBL" id="JAWQEG010002906">
    <property type="protein sequence ID" value="KAK3869018.1"/>
    <property type="molecule type" value="Genomic_DNA"/>
</dbReference>
<protein>
    <recommendedName>
        <fullName evidence="11">Potassium channel domain-containing protein</fullName>
    </recommendedName>
</protein>
<feature type="region of interest" description="Disordered" evidence="9">
    <location>
        <begin position="370"/>
        <end position="393"/>
    </location>
</feature>
<evidence type="ECO:0000259" key="11">
    <source>
        <dbReference type="Pfam" id="PF07885"/>
    </source>
</evidence>
<dbReference type="GO" id="GO:0005886">
    <property type="term" value="C:plasma membrane"/>
    <property type="evidence" value="ECO:0007669"/>
    <property type="project" value="TreeGrafter"/>
</dbReference>
<dbReference type="GO" id="GO:0015271">
    <property type="term" value="F:outward rectifier potassium channel activity"/>
    <property type="evidence" value="ECO:0007669"/>
    <property type="project" value="TreeGrafter"/>
</dbReference>
<comment type="subcellular location">
    <subcellularLocation>
        <location evidence="1">Membrane</location>
        <topology evidence="1">Multi-pass membrane protein</topology>
    </subcellularLocation>
</comment>
<accession>A0AAE1KCR0</accession>
<feature type="region of interest" description="Disordered" evidence="9">
    <location>
        <begin position="1"/>
        <end position="20"/>
    </location>
</feature>
<comment type="caution">
    <text evidence="12">The sequence shown here is derived from an EMBL/GenBank/DDBJ whole genome shotgun (WGS) entry which is preliminary data.</text>
</comment>
<feature type="compositionally biased region" description="Basic residues" evidence="9">
    <location>
        <begin position="381"/>
        <end position="393"/>
    </location>
</feature>
<dbReference type="Proteomes" id="UP001286313">
    <property type="component" value="Unassembled WGS sequence"/>
</dbReference>
<dbReference type="Gene3D" id="1.10.287.70">
    <property type="match status" value="1"/>
</dbReference>
<dbReference type="SUPFAM" id="SSF81324">
    <property type="entry name" value="Voltage-gated potassium channels"/>
    <property type="match status" value="2"/>
</dbReference>
<evidence type="ECO:0000313" key="12">
    <source>
        <dbReference type="EMBL" id="KAK3869018.1"/>
    </source>
</evidence>
<dbReference type="Pfam" id="PF07885">
    <property type="entry name" value="Ion_trans_2"/>
    <property type="match status" value="2"/>
</dbReference>
<evidence type="ECO:0000256" key="1">
    <source>
        <dbReference type="ARBA" id="ARBA00004141"/>
    </source>
</evidence>
<evidence type="ECO:0000256" key="10">
    <source>
        <dbReference type="SAM" id="Phobius"/>
    </source>
</evidence>
<feature type="transmembrane region" description="Helical" evidence="10">
    <location>
        <begin position="148"/>
        <end position="167"/>
    </location>
</feature>
<evidence type="ECO:0000256" key="8">
    <source>
        <dbReference type="RuleBase" id="RU003857"/>
    </source>
</evidence>
<feature type="transmembrane region" description="Helical" evidence="10">
    <location>
        <begin position="179"/>
        <end position="197"/>
    </location>
</feature>
<keyword evidence="2 8" id="KW-0813">Transport</keyword>
<feature type="transmembrane region" description="Helical" evidence="10">
    <location>
        <begin position="311"/>
        <end position="332"/>
    </location>
</feature>
<dbReference type="PANTHER" id="PTHR11003:SF87">
    <property type="entry name" value="POTASSIUM CHANNEL DOMAIN-CONTAINING PROTEIN"/>
    <property type="match status" value="1"/>
</dbReference>
<evidence type="ECO:0000256" key="4">
    <source>
        <dbReference type="ARBA" id="ARBA00022989"/>
    </source>
</evidence>
<evidence type="ECO:0000313" key="13">
    <source>
        <dbReference type="Proteomes" id="UP001286313"/>
    </source>
</evidence>
<feature type="domain" description="Potassium channel" evidence="11">
    <location>
        <begin position="253"/>
        <end position="332"/>
    </location>
</feature>
<gene>
    <name evidence="12" type="ORF">Pcinc_025645</name>
</gene>
<dbReference type="GO" id="GO:0030322">
    <property type="term" value="P:stabilization of membrane potential"/>
    <property type="evidence" value="ECO:0007669"/>
    <property type="project" value="TreeGrafter"/>
</dbReference>
<keyword evidence="7 8" id="KW-0407">Ion channel</keyword>
<organism evidence="12 13">
    <name type="scientific">Petrolisthes cinctipes</name>
    <name type="common">Flat porcelain crab</name>
    <dbReference type="NCBI Taxonomy" id="88211"/>
    <lineage>
        <taxon>Eukaryota</taxon>
        <taxon>Metazoa</taxon>
        <taxon>Ecdysozoa</taxon>
        <taxon>Arthropoda</taxon>
        <taxon>Crustacea</taxon>
        <taxon>Multicrustacea</taxon>
        <taxon>Malacostraca</taxon>
        <taxon>Eumalacostraca</taxon>
        <taxon>Eucarida</taxon>
        <taxon>Decapoda</taxon>
        <taxon>Pleocyemata</taxon>
        <taxon>Anomura</taxon>
        <taxon>Galatheoidea</taxon>
        <taxon>Porcellanidae</taxon>
        <taxon>Petrolisthes</taxon>
    </lineage>
</organism>
<feature type="domain" description="Potassium channel" evidence="11">
    <location>
        <begin position="146"/>
        <end position="204"/>
    </location>
</feature>
<keyword evidence="13" id="KW-1185">Reference proteome</keyword>
<sequence length="393" mass="45129">MVVERGRASQRSHGVVSQRSYGVVSQRSYGTSSSSSQGSRAKCKDCCRKFVSFMCTQVGVGGLLVSYAILGACLFQFIEGNVDNDNVNLTKQIHQETIMALWEHTVKLNILNESQWQVDINRTLYQFQKSIVEKVKNENYDGLSQTEVWNFPAALMFCLSVFSMIGYGHMTPQTPWGKAATIMYAIIGIPLYIVYFMNMGRVFAKTFKFLYRIMYRCFSRGKARLDDGEDLEDGEREMEGETIIVPYTACMWVMIIYIIMGTIMFAEWENWSYIDSWYFSFTSLAKIGIGDLVPGIGQGGQTQTEDSNTKLIINFMYLLIGMGLIAMCYTLMKEEILLKLRALKQEIREKLFMCGLRLGLYHDEEYYPPEIRPPPPQPTIHRSRSVRKSVRRR</sequence>
<dbReference type="InterPro" id="IPR013099">
    <property type="entry name" value="K_chnl_dom"/>
</dbReference>
<dbReference type="PRINTS" id="PR01333">
    <property type="entry name" value="2POREKCHANEL"/>
</dbReference>
<evidence type="ECO:0000256" key="3">
    <source>
        <dbReference type="ARBA" id="ARBA00022692"/>
    </source>
</evidence>
<dbReference type="InterPro" id="IPR003280">
    <property type="entry name" value="2pore_dom_K_chnl"/>
</dbReference>
<dbReference type="PANTHER" id="PTHR11003">
    <property type="entry name" value="POTASSIUM CHANNEL, SUBFAMILY K"/>
    <property type="match status" value="1"/>
</dbReference>
<keyword evidence="3 8" id="KW-0812">Transmembrane</keyword>
<reference evidence="12" key="1">
    <citation type="submission" date="2023-10" db="EMBL/GenBank/DDBJ databases">
        <title>Genome assemblies of two species of porcelain crab, Petrolisthes cinctipes and Petrolisthes manimaculis (Anomura: Porcellanidae).</title>
        <authorList>
            <person name="Angst P."/>
        </authorList>
    </citation>
    <scope>NUCLEOTIDE SEQUENCE</scope>
    <source>
        <strain evidence="12">PB745_01</strain>
        <tissue evidence="12">Gill</tissue>
    </source>
</reference>